<keyword evidence="4" id="KW-1185">Reference proteome</keyword>
<protein>
    <recommendedName>
        <fullName evidence="1">Trimeric autotransporter adhesin YadA-like head domain-containing protein</fullName>
    </recommendedName>
</protein>
<comment type="caution">
    <text evidence="2">The sequence shown here is derived from an EMBL/GenBank/DDBJ whole genome shotgun (WGS) entry which is preliminary data.</text>
</comment>
<dbReference type="InterPro" id="IPR011049">
    <property type="entry name" value="Serralysin-like_metalloprot_C"/>
</dbReference>
<dbReference type="EMBL" id="JBHSAS010000011">
    <property type="protein sequence ID" value="MFC4028970.1"/>
    <property type="molecule type" value="Genomic_DNA"/>
</dbReference>
<reference evidence="2" key="3">
    <citation type="submission" date="2024-09" db="EMBL/GenBank/DDBJ databases">
        <authorList>
            <person name="Sun Q."/>
            <person name="Mori K."/>
        </authorList>
    </citation>
    <scope>NUCLEOTIDE SEQUENCE</scope>
    <source>
        <strain evidence="2">CECT 9128</strain>
    </source>
</reference>
<feature type="domain" description="Trimeric autotransporter adhesin YadA-like head" evidence="1">
    <location>
        <begin position="280"/>
        <end position="305"/>
    </location>
</feature>
<evidence type="ECO:0000313" key="3">
    <source>
        <dbReference type="EMBL" id="MFC4028970.1"/>
    </source>
</evidence>
<evidence type="ECO:0000313" key="4">
    <source>
        <dbReference type="Proteomes" id="UP001595793"/>
    </source>
</evidence>
<dbReference type="Gene3D" id="2.150.10.10">
    <property type="entry name" value="Serralysin-like metalloprotease, C-terminal"/>
    <property type="match status" value="2"/>
</dbReference>
<sequence>MKKFYPVQNNLSLSVFLIFIFSIFTNTSAIAQVGIGTSKPHPSAILDIHSETAGVLLPQVSLQDLRDQNTINKPAEGLLIYNKHKDNQKHLNNSFYIWDGEKWDKIQSQRDADEINKRIDSLKSSVGDGSGGGWQLYGNNLSGDEYIGAKNEKPIRFKINNIQEAEFGIKDRISIGRNAESNKERSFAYGYGSKSNGNDSYAYGREGKTSGERAYAFGYQASSSGNDSYSFGNEAMTSGERTYAFGYKASSSSKDAYSFGREAMSSGDNSIAIGYQSKSSGKDSYAIGRNSTSSGIGSFAIGENSSSEAQKSIAIGYGAKATKDYTLILGNDQYIGNSDATRVGIGTSNPTERLEVHGGFKLVDETQGEGKVLISDKYGKASWKNELNVSKVSTSNLGLKDGSQGEGKVLTSDANGNASWKDLNSGSSGKVYADLYNNGLARLNNTGEASIIEFDKTSLSKNVQVSNQGIIVQKSGIFKVNATITVNTEGDDAEDTVYEFYFTKEGNKIARSSVYITIDSAIDNNEKYTVTLNKLIKLEQWEQVAVYGRQVNVGGHDRDASKLSLVNNACSFTLEKIDEI</sequence>
<evidence type="ECO:0000259" key="1">
    <source>
        <dbReference type="Pfam" id="PF05658"/>
    </source>
</evidence>
<evidence type="ECO:0000313" key="2">
    <source>
        <dbReference type="EMBL" id="MFC4027881.1"/>
    </source>
</evidence>
<dbReference type="InterPro" id="IPR008640">
    <property type="entry name" value="Adhesin_Head_dom"/>
</dbReference>
<gene>
    <name evidence="2" type="ORF">ACFOS1_10740</name>
    <name evidence="3" type="ORF">ACFOS1_16225</name>
</gene>
<reference evidence="4" key="2">
    <citation type="journal article" date="2019" name="Int. J. Syst. Evol. Microbiol.">
        <title>The Global Catalogue of Microorganisms (GCM) 10K type strain sequencing project: providing services to taxonomists for standard genome sequencing and annotation.</title>
        <authorList>
            <consortium name="The Broad Institute Genomics Platform"/>
            <consortium name="The Broad Institute Genome Sequencing Center for Infectious Disease"/>
            <person name="Wu L."/>
            <person name="Ma J."/>
        </authorList>
    </citation>
    <scope>NUCLEOTIDE SEQUENCE [LARGE SCALE GENOMIC DNA]</scope>
    <source>
        <strain evidence="4">CECT 9128</strain>
    </source>
</reference>
<dbReference type="EMBL" id="JBHSAS010000006">
    <property type="protein sequence ID" value="MFC4027881.1"/>
    <property type="molecule type" value="Genomic_DNA"/>
</dbReference>
<feature type="domain" description="Trimeric autotransporter adhesin YadA-like head" evidence="1">
    <location>
        <begin position="310"/>
        <end position="325"/>
    </location>
</feature>
<dbReference type="CDD" id="cd12820">
    <property type="entry name" value="LbR_YadA-like"/>
    <property type="match status" value="1"/>
</dbReference>
<dbReference type="RefSeq" id="WP_290231680.1">
    <property type="nucleotide sequence ID" value="NZ_JAUFPZ010000002.1"/>
</dbReference>
<reference evidence="2" key="1">
    <citation type="journal article" date="2014" name="Int. J. Syst. Evol. Microbiol.">
        <title>Complete genome of a new Firmicutes species belonging to the dominant human colonic microbiota ('Ruminococcus bicirculans') reveals two chromosomes and a selective capacity to utilize plant glucans.</title>
        <authorList>
            <consortium name="NISC Comparative Sequencing Program"/>
            <person name="Wegmann U."/>
            <person name="Louis P."/>
            <person name="Goesmann A."/>
            <person name="Henrissat B."/>
            <person name="Duncan S.H."/>
            <person name="Flint H.J."/>
        </authorList>
    </citation>
    <scope>NUCLEOTIDE SEQUENCE</scope>
    <source>
        <strain evidence="2">CECT 9128</strain>
    </source>
</reference>
<feature type="domain" description="Trimeric autotransporter adhesin YadA-like head" evidence="1">
    <location>
        <begin position="210"/>
        <end position="234"/>
    </location>
</feature>
<proteinExistence type="predicted"/>
<accession>A0ABV8H9E8</accession>
<name>A0ABV8H9E8_9FLAO</name>
<dbReference type="Pfam" id="PF05658">
    <property type="entry name" value="YadA_head"/>
    <property type="match status" value="4"/>
</dbReference>
<feature type="domain" description="Trimeric autotransporter adhesin YadA-like head" evidence="1">
    <location>
        <begin position="252"/>
        <end position="277"/>
    </location>
</feature>
<dbReference type="Proteomes" id="UP001595793">
    <property type="component" value="Unassembled WGS sequence"/>
</dbReference>
<dbReference type="SUPFAM" id="SSF101967">
    <property type="entry name" value="Adhesin YadA, collagen-binding domain"/>
    <property type="match status" value="2"/>
</dbReference>
<organism evidence="2 4">
    <name type="scientific">Zunongwangia endophytica</name>
    <dbReference type="NCBI Taxonomy" id="1808945"/>
    <lineage>
        <taxon>Bacteria</taxon>
        <taxon>Pseudomonadati</taxon>
        <taxon>Bacteroidota</taxon>
        <taxon>Flavobacteriia</taxon>
        <taxon>Flavobacteriales</taxon>
        <taxon>Flavobacteriaceae</taxon>
        <taxon>Zunongwangia</taxon>
    </lineage>
</organism>